<protein>
    <submittedName>
        <fullName evidence="2">Uncharacterized protein</fullName>
    </submittedName>
</protein>
<proteinExistence type="predicted"/>
<dbReference type="EMBL" id="CP013002">
    <property type="protein sequence ID" value="ALL11929.1"/>
    <property type="molecule type" value="Genomic_DNA"/>
</dbReference>
<keyword evidence="3" id="KW-1185">Reference proteome</keyword>
<feature type="region of interest" description="Disordered" evidence="1">
    <location>
        <begin position="84"/>
        <end position="107"/>
    </location>
</feature>
<sequence>MLTVVITGVGFPGHEGQGRIAAAEPRQPTPRAEHMHLDRLGREAEQPGDFLGLQMARNQAQDLPLTRCEPFETWRVFRCHHSDSMRPASRDVQRRQGAGRHKFTSVA</sequence>
<accession>A0A0P0NV86</accession>
<evidence type="ECO:0000256" key="1">
    <source>
        <dbReference type="SAM" id="MobiDB-lite"/>
    </source>
</evidence>
<dbReference type="AlphaFoldDB" id="A0A0P0NV86"/>
<feature type="compositionally biased region" description="Basic residues" evidence="1">
    <location>
        <begin position="97"/>
        <end position="107"/>
    </location>
</feature>
<reference evidence="2 3" key="1">
    <citation type="submission" date="2015-10" db="EMBL/GenBank/DDBJ databases">
        <title>Conservation of the essential genome among Caulobacter and Brevundimonas species.</title>
        <authorList>
            <person name="Scott D."/>
            <person name="Ely B."/>
        </authorList>
    </citation>
    <scope>NUCLEOTIDE SEQUENCE [LARGE SCALE GENOMIC DNA]</scope>
    <source>
        <strain evidence="2 3">CB4</strain>
    </source>
</reference>
<dbReference type="Proteomes" id="UP000056905">
    <property type="component" value="Chromosome"/>
</dbReference>
<evidence type="ECO:0000313" key="3">
    <source>
        <dbReference type="Proteomes" id="UP000056905"/>
    </source>
</evidence>
<feature type="compositionally biased region" description="Basic and acidic residues" evidence="1">
    <location>
        <begin position="84"/>
        <end position="94"/>
    </location>
</feature>
<gene>
    <name evidence="2" type="ORF">AQ619_00265</name>
</gene>
<dbReference type="KEGG" id="chq:AQ619_00265"/>
<evidence type="ECO:0000313" key="2">
    <source>
        <dbReference type="EMBL" id="ALL11929.1"/>
    </source>
</evidence>
<organism evidence="2 3">
    <name type="scientific">Caulobacter henricii</name>
    <dbReference type="NCBI Taxonomy" id="69395"/>
    <lineage>
        <taxon>Bacteria</taxon>
        <taxon>Pseudomonadati</taxon>
        <taxon>Pseudomonadota</taxon>
        <taxon>Alphaproteobacteria</taxon>
        <taxon>Caulobacterales</taxon>
        <taxon>Caulobacteraceae</taxon>
        <taxon>Caulobacter</taxon>
    </lineage>
</organism>
<name>A0A0P0NV86_9CAUL</name>